<evidence type="ECO:0000256" key="2">
    <source>
        <dbReference type="ARBA" id="ARBA00022963"/>
    </source>
</evidence>
<evidence type="ECO:0000313" key="7">
    <source>
        <dbReference type="Proteomes" id="UP001576780"/>
    </source>
</evidence>
<name>A0ABV4WI99_9CYAN</name>
<dbReference type="RefSeq" id="WP_413276857.1">
    <property type="nucleotide sequence ID" value="NZ_JBHFNT010000067.1"/>
</dbReference>
<comment type="caution">
    <text evidence="6">The sequence shown here is derived from an EMBL/GenBank/DDBJ whole genome shotgun (WGS) entry which is preliminary data.</text>
</comment>
<reference evidence="6 7" key="1">
    <citation type="submission" date="2024-09" db="EMBL/GenBank/DDBJ databases">
        <title>Floridaenema gen nov. (Aerosakkonemataceae, Aerosakkonematales ord. nov., Cyanobacteria) from benthic tropical and subtropical fresh waters, with the description of four new species.</title>
        <authorList>
            <person name="Moretto J.A."/>
            <person name="Berthold D.E."/>
            <person name="Lefler F.W."/>
            <person name="Huang I.-S."/>
            <person name="Laughinghouse H. IV."/>
        </authorList>
    </citation>
    <scope>NUCLEOTIDE SEQUENCE [LARGE SCALE GENOMIC DNA]</scope>
    <source>
        <strain evidence="6 7">BLCC-F167</strain>
    </source>
</reference>
<evidence type="ECO:0000313" key="6">
    <source>
        <dbReference type="EMBL" id="MFB2834423.1"/>
    </source>
</evidence>
<evidence type="ECO:0000256" key="1">
    <source>
        <dbReference type="ARBA" id="ARBA00022801"/>
    </source>
</evidence>
<keyword evidence="1 6" id="KW-0378">Hydrolase</keyword>
<dbReference type="Gene3D" id="3.40.50.1820">
    <property type="entry name" value="alpha/beta hydrolase"/>
    <property type="match status" value="1"/>
</dbReference>
<evidence type="ECO:0000256" key="4">
    <source>
        <dbReference type="SAM" id="SignalP"/>
    </source>
</evidence>
<dbReference type="PANTHER" id="PTHR10272:SF13">
    <property type="entry name" value="POLY(ETHYLENE TEREPHTHALATE) HYDROLASE"/>
    <property type="match status" value="1"/>
</dbReference>
<keyword evidence="2" id="KW-0442">Lipid degradation</keyword>
<dbReference type="InterPro" id="IPR010802">
    <property type="entry name" value="DUF1400"/>
</dbReference>
<dbReference type="GO" id="GO:0016787">
    <property type="term" value="F:hydrolase activity"/>
    <property type="evidence" value="ECO:0007669"/>
    <property type="project" value="UniProtKB-KW"/>
</dbReference>
<feature type="signal peptide" evidence="4">
    <location>
        <begin position="1"/>
        <end position="34"/>
    </location>
</feature>
<dbReference type="Proteomes" id="UP001576780">
    <property type="component" value="Unassembled WGS sequence"/>
</dbReference>
<evidence type="ECO:0000259" key="5">
    <source>
        <dbReference type="Pfam" id="PF07176"/>
    </source>
</evidence>
<accession>A0ABV4WI99</accession>
<dbReference type="Pfam" id="PF07176">
    <property type="entry name" value="DUF1400"/>
    <property type="match status" value="1"/>
</dbReference>
<gene>
    <name evidence="6" type="ORF">ACE1CA_07795</name>
</gene>
<dbReference type="EMBL" id="JBHFNT010000067">
    <property type="protein sequence ID" value="MFB2834423.1"/>
    <property type="molecule type" value="Genomic_DNA"/>
</dbReference>
<keyword evidence="7" id="KW-1185">Reference proteome</keyword>
<evidence type="ECO:0000256" key="3">
    <source>
        <dbReference type="ARBA" id="ARBA00023098"/>
    </source>
</evidence>
<proteinExistence type="predicted"/>
<keyword evidence="4" id="KW-0732">Signal</keyword>
<feature type="domain" description="DUF1400" evidence="5">
    <location>
        <begin position="34"/>
        <end position="161"/>
    </location>
</feature>
<dbReference type="SUPFAM" id="SSF53474">
    <property type="entry name" value="alpha/beta-Hydrolases"/>
    <property type="match status" value="1"/>
</dbReference>
<organism evidence="6 7">
    <name type="scientific">Floridaenema evergladense BLCC-F167</name>
    <dbReference type="NCBI Taxonomy" id="3153639"/>
    <lineage>
        <taxon>Bacteria</taxon>
        <taxon>Bacillati</taxon>
        <taxon>Cyanobacteriota</taxon>
        <taxon>Cyanophyceae</taxon>
        <taxon>Oscillatoriophycideae</taxon>
        <taxon>Aerosakkonematales</taxon>
        <taxon>Aerosakkonemataceae</taxon>
        <taxon>Floridanema</taxon>
        <taxon>Floridanema evergladense</taxon>
    </lineage>
</organism>
<dbReference type="InterPro" id="IPR029058">
    <property type="entry name" value="AB_hydrolase_fold"/>
</dbReference>
<protein>
    <submittedName>
        <fullName evidence="6">Alpha/beta hydrolase</fullName>
    </submittedName>
</protein>
<feature type="chain" id="PRO_5045375941" evidence="4">
    <location>
        <begin position="35"/>
        <end position="556"/>
    </location>
</feature>
<keyword evidence="3" id="KW-0443">Lipid metabolism</keyword>
<dbReference type="PANTHER" id="PTHR10272">
    <property type="entry name" value="PLATELET-ACTIVATING FACTOR ACETYLHYDROLASE"/>
    <property type="match status" value="1"/>
</dbReference>
<sequence>MFFKYQTASNWLKKIQLLLLGIGASAIATLPAKAAEKIYFQYGPIVQSLEVSSLETFAETGVVSPDLQFYFKFLKADKEEQQRFQQVLKSSIKVNLVPISQFLYTPLGENFLNQFGSYIRTDPNINGKYALRAAIILAASDPKGLSLLNLFRKYPTDMWIDVRSSLELSKAAGIVVEATKYFTKTITQLSEEEAKKEVATNFSALADLRQLGNLGVQQKRWQLRDEKRNRSFYVDLYQPQRWRSGKAPVIVISHGLGSRPEDLAKRAEFFASHGYVIAVPQHSGSDMIQLQNMHQGLSRNVFFSQDFIDAPLDISYVLDELERRNQSEFSGRLNVQSVGVMGHSFGGYTVLAVAGATIDFAHLQQTCNNNLEYLDFSLFIQCRVLDLPRQPYNLRDPRVKAVYALNPVNYAIFGAKGLSQITIPTMLEAGTHDPATPAVFEQVRSFKMLTTPNKYLALVEGQAHVDFSVLGSGLMQLIESATYLTLPPPALLNSYSNALTLAFFEVSLLDNPTYRPYLQATYTEYLSRDQQFKVFFISAKSDAGLGEASREFRAKL</sequence>